<keyword evidence="4" id="KW-0645">Protease</keyword>
<dbReference type="OrthoDB" id="9802683at2"/>
<dbReference type="GO" id="GO:0005576">
    <property type="term" value="C:extracellular region"/>
    <property type="evidence" value="ECO:0007669"/>
    <property type="project" value="UniProtKB-SubCell"/>
</dbReference>
<evidence type="ECO:0000256" key="2">
    <source>
        <dbReference type="ARBA" id="ARBA00004613"/>
    </source>
</evidence>
<accession>A0A1G8KK39</accession>
<gene>
    <name evidence="11" type="ORF">SAMN04488540_101403</name>
</gene>
<dbReference type="Pfam" id="PF01752">
    <property type="entry name" value="Peptidase_M9"/>
    <property type="match status" value="1"/>
</dbReference>
<keyword evidence="8" id="KW-0862">Zinc</keyword>
<proteinExistence type="predicted"/>
<evidence type="ECO:0000256" key="1">
    <source>
        <dbReference type="ARBA" id="ARBA00001947"/>
    </source>
</evidence>
<evidence type="ECO:0000256" key="4">
    <source>
        <dbReference type="ARBA" id="ARBA00022670"/>
    </source>
</evidence>
<dbReference type="Proteomes" id="UP000199527">
    <property type="component" value="Unassembled WGS sequence"/>
</dbReference>
<evidence type="ECO:0000256" key="8">
    <source>
        <dbReference type="ARBA" id="ARBA00022833"/>
    </source>
</evidence>
<dbReference type="PANTHER" id="PTHR13062">
    <property type="entry name" value="COLLAGENASE"/>
    <property type="match status" value="1"/>
</dbReference>
<dbReference type="Gene3D" id="1.10.390.20">
    <property type="match status" value="1"/>
</dbReference>
<keyword evidence="9" id="KW-0482">Metalloprotease</keyword>
<dbReference type="GO" id="GO:0006508">
    <property type="term" value="P:proteolysis"/>
    <property type="evidence" value="ECO:0007669"/>
    <property type="project" value="UniProtKB-KW"/>
</dbReference>
<evidence type="ECO:0000256" key="9">
    <source>
        <dbReference type="ARBA" id="ARBA00023049"/>
    </source>
</evidence>
<keyword evidence="6" id="KW-0732">Signal</keyword>
<keyword evidence="12" id="KW-1185">Reference proteome</keyword>
<evidence type="ECO:0000313" key="12">
    <source>
        <dbReference type="Proteomes" id="UP000199527"/>
    </source>
</evidence>
<dbReference type="GO" id="GO:0008270">
    <property type="term" value="F:zinc ion binding"/>
    <property type="evidence" value="ECO:0007669"/>
    <property type="project" value="InterPro"/>
</dbReference>
<comment type="cofactor">
    <cofactor evidence="1">
        <name>Zn(2+)</name>
        <dbReference type="ChEBI" id="CHEBI:29105"/>
    </cofactor>
</comment>
<evidence type="ECO:0000313" key="11">
    <source>
        <dbReference type="EMBL" id="SDI43811.1"/>
    </source>
</evidence>
<keyword evidence="3" id="KW-0964">Secreted</keyword>
<protein>
    <submittedName>
        <fullName evidence="11">Microbial collagenase</fullName>
    </submittedName>
</protein>
<dbReference type="PRINTS" id="PR00931">
    <property type="entry name" value="MICOLLPTASE"/>
</dbReference>
<organism evidence="11 12">
    <name type="scientific">Ferrimonas sediminum</name>
    <dbReference type="NCBI Taxonomy" id="718193"/>
    <lineage>
        <taxon>Bacteria</taxon>
        <taxon>Pseudomonadati</taxon>
        <taxon>Pseudomonadota</taxon>
        <taxon>Gammaproteobacteria</taxon>
        <taxon>Alteromonadales</taxon>
        <taxon>Ferrimonadaceae</taxon>
        <taxon>Ferrimonas</taxon>
    </lineage>
</organism>
<evidence type="ECO:0000256" key="7">
    <source>
        <dbReference type="ARBA" id="ARBA00022801"/>
    </source>
</evidence>
<dbReference type="RefSeq" id="WP_090361122.1">
    <property type="nucleotide sequence ID" value="NZ_FNEM01000001.1"/>
</dbReference>
<keyword evidence="7" id="KW-0378">Hydrolase</keyword>
<evidence type="ECO:0000256" key="10">
    <source>
        <dbReference type="PIRSR" id="PIRSR602169-1"/>
    </source>
</evidence>
<evidence type="ECO:0000256" key="6">
    <source>
        <dbReference type="ARBA" id="ARBA00022729"/>
    </source>
</evidence>
<dbReference type="InterPro" id="IPR002169">
    <property type="entry name" value="Peptidase_M9A/M9B"/>
</dbReference>
<dbReference type="AlphaFoldDB" id="A0A1G8KK39"/>
<dbReference type="PANTHER" id="PTHR13062:SF9">
    <property type="entry name" value="MICROBIAL COLLAGENASE"/>
    <property type="match status" value="1"/>
</dbReference>
<dbReference type="GO" id="GO:0004222">
    <property type="term" value="F:metalloendopeptidase activity"/>
    <property type="evidence" value="ECO:0007669"/>
    <property type="project" value="InterPro"/>
</dbReference>
<name>A0A1G8KK39_9GAMM</name>
<comment type="subcellular location">
    <subcellularLocation>
        <location evidence="2">Secreted</location>
    </subcellularLocation>
</comment>
<dbReference type="Gene3D" id="3.40.30.160">
    <property type="entry name" value="Collagenase ColT, N-terminal domain"/>
    <property type="match status" value="1"/>
</dbReference>
<evidence type="ECO:0000256" key="5">
    <source>
        <dbReference type="ARBA" id="ARBA00022723"/>
    </source>
</evidence>
<reference evidence="12" key="1">
    <citation type="submission" date="2016-10" db="EMBL/GenBank/DDBJ databases">
        <authorList>
            <person name="Varghese N."/>
            <person name="Submissions S."/>
        </authorList>
    </citation>
    <scope>NUCLEOTIDE SEQUENCE [LARGE SCALE GENOMIC DNA]</scope>
    <source>
        <strain evidence="12">DSM 23317</strain>
    </source>
</reference>
<dbReference type="EMBL" id="FNEM01000001">
    <property type="protein sequence ID" value="SDI43811.1"/>
    <property type="molecule type" value="Genomic_DNA"/>
</dbReference>
<sequence length="283" mass="31848">MLTSALVYADKGPATPTVDQLLGQQHRCSGTLLLRSQALTDEQQRQACEHLLVQEARFHQLFGTEGSPVADDNNLAMRANVYRDRDSYVAHVTAHFNVPSDNGGMYLEGTPSKPGNQAEFVAYQKQGTIWNLNHEYVHYLDGRFNLYGDFCMNLHDDHSAPEYCPEPTPPLPHLVWWSEGVAEYIALGSDNPKALALAAKGGYTLSELFNTSYNANGGSDRVYRWGYLAVRFMMEQQRSRVEQMLTLTRRGDYQGYQKLVAGWGQQMDADFDRWLAEAVGLTN</sequence>
<feature type="active site" evidence="10">
    <location>
        <position position="135"/>
    </location>
</feature>
<evidence type="ECO:0000256" key="3">
    <source>
        <dbReference type="ARBA" id="ARBA00022525"/>
    </source>
</evidence>
<keyword evidence="5" id="KW-0479">Metal-binding</keyword>